<proteinExistence type="inferred from homology"/>
<feature type="transmembrane region" description="Helical" evidence="9">
    <location>
        <begin position="371"/>
        <end position="393"/>
    </location>
</feature>
<name>A0A381YMP0_9ZZZZ</name>
<dbReference type="EMBL" id="UINC01018599">
    <property type="protein sequence ID" value="SVA78265.1"/>
    <property type="molecule type" value="Genomic_DNA"/>
</dbReference>
<evidence type="ECO:0000256" key="6">
    <source>
        <dbReference type="ARBA" id="ARBA00022989"/>
    </source>
</evidence>
<evidence type="ECO:0000256" key="1">
    <source>
        <dbReference type="ARBA" id="ARBA00004651"/>
    </source>
</evidence>
<comment type="similarity">
    <text evidence="2">Belongs to the TrkH potassium transport family.</text>
</comment>
<evidence type="ECO:0000256" key="3">
    <source>
        <dbReference type="ARBA" id="ARBA00022448"/>
    </source>
</evidence>
<dbReference type="PANTHER" id="PTHR32024:SF2">
    <property type="entry name" value="TRK SYSTEM POTASSIUM UPTAKE PROTEIN TRKG-RELATED"/>
    <property type="match status" value="1"/>
</dbReference>
<evidence type="ECO:0000256" key="8">
    <source>
        <dbReference type="ARBA" id="ARBA00023136"/>
    </source>
</evidence>
<dbReference type="InterPro" id="IPR003445">
    <property type="entry name" value="Cat_transpt"/>
</dbReference>
<feature type="transmembrane region" description="Helical" evidence="9">
    <location>
        <begin position="295"/>
        <end position="314"/>
    </location>
</feature>
<dbReference type="AlphaFoldDB" id="A0A381YMP0"/>
<keyword evidence="7" id="KW-0406">Ion transport</keyword>
<reference evidence="10" key="1">
    <citation type="submission" date="2018-05" db="EMBL/GenBank/DDBJ databases">
        <authorList>
            <person name="Lanie J.A."/>
            <person name="Ng W.-L."/>
            <person name="Kazmierczak K.M."/>
            <person name="Andrzejewski T.M."/>
            <person name="Davidsen T.M."/>
            <person name="Wayne K.J."/>
            <person name="Tettelin H."/>
            <person name="Glass J.I."/>
            <person name="Rusch D."/>
            <person name="Podicherti R."/>
            <person name="Tsui H.-C.T."/>
            <person name="Winkler M.E."/>
        </authorList>
    </citation>
    <scope>NUCLEOTIDE SEQUENCE</scope>
</reference>
<evidence type="ECO:0008006" key="11">
    <source>
        <dbReference type="Google" id="ProtNLM"/>
    </source>
</evidence>
<keyword evidence="3" id="KW-0813">Transport</keyword>
<evidence type="ECO:0000256" key="5">
    <source>
        <dbReference type="ARBA" id="ARBA00022692"/>
    </source>
</evidence>
<feature type="transmembrane region" description="Helical" evidence="9">
    <location>
        <begin position="500"/>
        <end position="520"/>
    </location>
</feature>
<accession>A0A381YMP0</accession>
<feature type="transmembrane region" description="Helical" evidence="9">
    <location>
        <begin position="190"/>
        <end position="210"/>
    </location>
</feature>
<feature type="transmembrane region" description="Helical" evidence="9">
    <location>
        <begin position="433"/>
        <end position="457"/>
    </location>
</feature>
<feature type="transmembrane region" description="Helical" evidence="9">
    <location>
        <begin position="144"/>
        <end position="169"/>
    </location>
</feature>
<dbReference type="Pfam" id="PF02386">
    <property type="entry name" value="TrkH"/>
    <property type="match status" value="1"/>
</dbReference>
<evidence type="ECO:0000256" key="9">
    <source>
        <dbReference type="SAM" id="Phobius"/>
    </source>
</evidence>
<dbReference type="GO" id="GO:0005886">
    <property type="term" value="C:plasma membrane"/>
    <property type="evidence" value="ECO:0007669"/>
    <property type="project" value="UniProtKB-SubCell"/>
</dbReference>
<protein>
    <recommendedName>
        <fullName evidence="11">Potassium transporter</fullName>
    </recommendedName>
</protein>
<keyword evidence="8 9" id="KW-0472">Membrane</keyword>
<evidence type="ECO:0000256" key="2">
    <source>
        <dbReference type="ARBA" id="ARBA00009137"/>
    </source>
</evidence>
<evidence type="ECO:0000256" key="4">
    <source>
        <dbReference type="ARBA" id="ARBA00022475"/>
    </source>
</evidence>
<dbReference type="GO" id="GO:0030001">
    <property type="term" value="P:metal ion transport"/>
    <property type="evidence" value="ECO:0007669"/>
    <property type="project" value="UniProtKB-ARBA"/>
</dbReference>
<feature type="transmembrane region" description="Helical" evidence="9">
    <location>
        <begin position="244"/>
        <end position="263"/>
    </location>
</feature>
<organism evidence="10">
    <name type="scientific">marine metagenome</name>
    <dbReference type="NCBI Taxonomy" id="408172"/>
    <lineage>
        <taxon>unclassified sequences</taxon>
        <taxon>metagenomes</taxon>
        <taxon>ecological metagenomes</taxon>
    </lineage>
</organism>
<sequence>MRLAVVAHTIGLILRLFGILLAAPLVVDLYYGNHEQAASFAIAGASAAIVGELARRLHRGERELSRVEGLAVVAFSWLVVSFFAAIPYLLKGTKQAPFVVRSDMSFVDGAFESMSGLTTTGATIFKDFSLYSEGLFFWRSMTQWLGGMGVIALFIAILPALAIAGRQLFFAEAPGPDEERLTPRIRGTALRLWGLYVALTGVEITMLWWFEMPLFDAFCNAFTTMSAGGFSPNSESIAGYGNHAAEWVLIGFIFIAGANYLLWYQLFRGKSLSLAVFKFRIPDPRPLLRDEEFRVYVVVVLAASLLLGGFLHQFSQAPSQAYLEGAPGDAVLNQANIETIARQSIFQVLTIVTTAGFATDDFNLWNDSSKMVLLVLMFLGGCAGSAAGGPKLIRLWLVAKFTYVELFKVLHPHGVRPVCLGKRVVSTDVMQSIMAFFLMYLVIFSSSVVVLVGFGVYEDAKIDMMTGITASIATLGNIGPGFGKVGPMETYAEFNSFSKWVLFVNMWVGRLEVMAVLIFLQPGVWRGAHWRRFAYQTEEVA</sequence>
<feature type="transmembrane region" description="Helical" evidence="9">
    <location>
        <begin position="69"/>
        <end position="90"/>
    </location>
</feature>
<dbReference type="GO" id="GO:0008324">
    <property type="term" value="F:monoatomic cation transmembrane transporter activity"/>
    <property type="evidence" value="ECO:0007669"/>
    <property type="project" value="InterPro"/>
</dbReference>
<comment type="subcellular location">
    <subcellularLocation>
        <location evidence="1">Cell membrane</location>
        <topology evidence="1">Multi-pass membrane protein</topology>
    </subcellularLocation>
</comment>
<gene>
    <name evidence="10" type="ORF">METZ01_LOCUS131119</name>
</gene>
<evidence type="ECO:0000256" key="7">
    <source>
        <dbReference type="ARBA" id="ARBA00023065"/>
    </source>
</evidence>
<keyword evidence="6 9" id="KW-1133">Transmembrane helix</keyword>
<evidence type="ECO:0000313" key="10">
    <source>
        <dbReference type="EMBL" id="SVA78265.1"/>
    </source>
</evidence>
<keyword evidence="4" id="KW-1003">Cell membrane</keyword>
<dbReference type="PANTHER" id="PTHR32024">
    <property type="entry name" value="TRK SYSTEM POTASSIUM UPTAKE PROTEIN TRKG-RELATED"/>
    <property type="match status" value="1"/>
</dbReference>
<feature type="transmembrane region" description="Helical" evidence="9">
    <location>
        <begin position="38"/>
        <end position="57"/>
    </location>
</feature>
<keyword evidence="5 9" id="KW-0812">Transmembrane</keyword>